<dbReference type="EMBL" id="LAZR01002889">
    <property type="protein sequence ID" value="KKN24350.1"/>
    <property type="molecule type" value="Genomic_DNA"/>
</dbReference>
<organism evidence="2">
    <name type="scientific">marine sediment metagenome</name>
    <dbReference type="NCBI Taxonomy" id="412755"/>
    <lineage>
        <taxon>unclassified sequences</taxon>
        <taxon>metagenomes</taxon>
        <taxon>ecological metagenomes</taxon>
    </lineage>
</organism>
<keyword evidence="1" id="KW-0472">Membrane</keyword>
<protein>
    <submittedName>
        <fullName evidence="2">Uncharacterized protein</fullName>
    </submittedName>
</protein>
<proteinExistence type="predicted"/>
<feature type="transmembrane region" description="Helical" evidence="1">
    <location>
        <begin position="39"/>
        <end position="58"/>
    </location>
</feature>
<dbReference type="AlphaFoldDB" id="A0A0F9NY14"/>
<evidence type="ECO:0000313" key="2">
    <source>
        <dbReference type="EMBL" id="KKN24350.1"/>
    </source>
</evidence>
<reference evidence="2" key="1">
    <citation type="journal article" date="2015" name="Nature">
        <title>Complex archaea that bridge the gap between prokaryotes and eukaryotes.</title>
        <authorList>
            <person name="Spang A."/>
            <person name="Saw J.H."/>
            <person name="Jorgensen S.L."/>
            <person name="Zaremba-Niedzwiedzka K."/>
            <person name="Martijn J."/>
            <person name="Lind A.E."/>
            <person name="van Eijk R."/>
            <person name="Schleper C."/>
            <person name="Guy L."/>
            <person name="Ettema T.J."/>
        </authorList>
    </citation>
    <scope>NUCLEOTIDE SEQUENCE</scope>
</reference>
<name>A0A0F9NY14_9ZZZZ</name>
<comment type="caution">
    <text evidence="2">The sequence shown here is derived from an EMBL/GenBank/DDBJ whole genome shotgun (WGS) entry which is preliminary data.</text>
</comment>
<sequence>MKMFLTLGLTGFWLAYTIYAGRFYGLLLVEQTSKVRLKSAVLIGLPIAIALILSIVLVTEGE</sequence>
<accession>A0A0F9NY14</accession>
<evidence type="ECO:0000256" key="1">
    <source>
        <dbReference type="SAM" id="Phobius"/>
    </source>
</evidence>
<keyword evidence="1" id="KW-1133">Transmembrane helix</keyword>
<keyword evidence="1" id="KW-0812">Transmembrane</keyword>
<gene>
    <name evidence="2" type="ORF">LCGC14_0895770</name>
</gene>